<keyword evidence="6 7" id="KW-0067">ATP-binding</keyword>
<dbReference type="OrthoDB" id="113438at2"/>
<keyword evidence="10" id="KW-1185">Reference proteome</keyword>
<sequence>MDQADAERLAELFGHAITLPEADRRRYAAEVCRDDPDVCAELVSLLSAYEHAPDDYLEHLAQALRLGDPLDLEPGTLLGPYRIESLIGAGGMGRVYSATDIRLGRSVAVKVLSTTLADNAHFHARFYREAQTIASLTHPNICILHDIGQHAGLDFLVMERLEGPTLATRLESGSLPLGQALAIAIEIADALTAAHRLRIVHRDLKPANIMLTRTGSKLLDFGLAKAAAPRLGATTPTEVSSLTTEGAIVGTFQYMAPEQLEGNEADPRTDIFALGAVLYEMLTGKKTFEGQSHASLIAAILHSEPAAVSASQPLAPPALDRIVSRCLAKTPDNRWQDARDLVLELQWIADARSALVPPVPGRPDERLSSRVGSPPRALLVLALCAVTGILAFLIGLRQTTLLSPHVTRLTFDRGTVREARFTPDGKTVLYGAAWRGEPIRIFQTRIGSIESSTLQVPDAEVLAVSSTGELAISIGHRFRSWIGEGTLARAPLVGGTFRELAEHVRAADWSPDGAELAIVRRVNGRDRLEYPIGNALHETTGYISHLRVSPSGDAVAYHDHQVFGDNRGRISIVTRRGERRHLTQEWAAEDGLAWSRDGREVWFAASDAGRNVLFAVTLDGRLRRTWAAPADLTILDIGPEGQVLATANTIRTDINWWGTARDEERDISWYAWSYAKDVTPDGRMILLTRFGEESGHDYKIGIRRIDTPTAVLLGNGTGSLFSPDARWVIGMTQSEPSLFLLPTGAGERRTLTAAGFSYITAGWFPDGRRVIFAARHNDSAPSAYLQDIDGSAPVRLPQPIPQLRSDWAIRVSPDGSKFFGAQTSGPPVIIPTGAGGQPRVLHEVSAEDLPVSWTADGRGILLVRQSTDPMTAVIARFDLASGVIENLRETRIADRSGGRSLSCIATPTAANVVCNVGRYLTDLYLVEHLK</sequence>
<protein>
    <recommendedName>
        <fullName evidence="1">non-specific serine/threonine protein kinase</fullName>
        <ecNumber evidence="1">2.7.11.1</ecNumber>
    </recommendedName>
</protein>
<evidence type="ECO:0000256" key="5">
    <source>
        <dbReference type="ARBA" id="ARBA00022777"/>
    </source>
</evidence>
<proteinExistence type="predicted"/>
<dbReference type="EMBL" id="CP015136">
    <property type="protein sequence ID" value="AMY09510.1"/>
    <property type="molecule type" value="Genomic_DNA"/>
</dbReference>
<dbReference type="InterPro" id="IPR011009">
    <property type="entry name" value="Kinase-like_dom_sf"/>
</dbReference>
<dbReference type="FunFam" id="1.10.510.10:FF:000021">
    <property type="entry name" value="Serine/threonine protein kinase"/>
    <property type="match status" value="1"/>
</dbReference>
<dbReference type="KEGG" id="abac:LuPra_02727"/>
<dbReference type="AlphaFoldDB" id="A0A143PMX3"/>
<evidence type="ECO:0000256" key="4">
    <source>
        <dbReference type="ARBA" id="ARBA00022741"/>
    </source>
</evidence>
<dbReference type="SMART" id="SM00220">
    <property type="entry name" value="S_TKc"/>
    <property type="match status" value="1"/>
</dbReference>
<dbReference type="Pfam" id="PF00069">
    <property type="entry name" value="Pkinase"/>
    <property type="match status" value="1"/>
</dbReference>
<dbReference type="Proteomes" id="UP000076079">
    <property type="component" value="Chromosome"/>
</dbReference>
<organism evidence="9 10">
    <name type="scientific">Luteitalea pratensis</name>
    <dbReference type="NCBI Taxonomy" id="1855912"/>
    <lineage>
        <taxon>Bacteria</taxon>
        <taxon>Pseudomonadati</taxon>
        <taxon>Acidobacteriota</taxon>
        <taxon>Vicinamibacteria</taxon>
        <taxon>Vicinamibacterales</taxon>
        <taxon>Vicinamibacteraceae</taxon>
        <taxon>Luteitalea</taxon>
    </lineage>
</organism>
<dbReference type="InterPro" id="IPR008271">
    <property type="entry name" value="Ser/Thr_kinase_AS"/>
</dbReference>
<dbReference type="SUPFAM" id="SSF56112">
    <property type="entry name" value="Protein kinase-like (PK-like)"/>
    <property type="match status" value="1"/>
</dbReference>
<dbReference type="Gene3D" id="1.10.510.10">
    <property type="entry name" value="Transferase(Phosphotransferase) domain 1"/>
    <property type="match status" value="1"/>
</dbReference>
<dbReference type="EC" id="2.7.11.1" evidence="1"/>
<dbReference type="InterPro" id="IPR000719">
    <property type="entry name" value="Prot_kinase_dom"/>
</dbReference>
<evidence type="ECO:0000256" key="6">
    <source>
        <dbReference type="ARBA" id="ARBA00022840"/>
    </source>
</evidence>
<keyword evidence="2" id="KW-0723">Serine/threonine-protein kinase</keyword>
<reference evidence="9 10" key="1">
    <citation type="journal article" date="2016" name="Genome Announc.">
        <title>First Complete Genome Sequence of a Subdivision 6 Acidobacterium Strain.</title>
        <authorList>
            <person name="Huang S."/>
            <person name="Vieira S."/>
            <person name="Bunk B."/>
            <person name="Riedel T."/>
            <person name="Sproer C."/>
            <person name="Overmann J."/>
        </authorList>
    </citation>
    <scope>NUCLEOTIDE SEQUENCE [LARGE SCALE GENOMIC DNA]</scope>
    <source>
        <strain evidence="10">DSM 100886 HEG_-6_39</strain>
    </source>
</reference>
<dbReference type="PROSITE" id="PS50011">
    <property type="entry name" value="PROTEIN_KINASE_DOM"/>
    <property type="match status" value="1"/>
</dbReference>
<dbReference type="Gene3D" id="2.120.10.30">
    <property type="entry name" value="TolB, C-terminal domain"/>
    <property type="match status" value="2"/>
</dbReference>
<gene>
    <name evidence="9" type="primary">prkC_30</name>
    <name evidence="9" type="ORF">LuPra_02727</name>
</gene>
<keyword evidence="5 9" id="KW-0418">Kinase</keyword>
<evidence type="ECO:0000259" key="8">
    <source>
        <dbReference type="PROSITE" id="PS50011"/>
    </source>
</evidence>
<dbReference type="PROSITE" id="PS00107">
    <property type="entry name" value="PROTEIN_KINASE_ATP"/>
    <property type="match status" value="1"/>
</dbReference>
<dbReference type="STRING" id="1855912.LuPra_02727"/>
<evidence type="ECO:0000256" key="2">
    <source>
        <dbReference type="ARBA" id="ARBA00022527"/>
    </source>
</evidence>
<keyword evidence="4 7" id="KW-0547">Nucleotide-binding</keyword>
<dbReference type="GO" id="GO:0005524">
    <property type="term" value="F:ATP binding"/>
    <property type="evidence" value="ECO:0007669"/>
    <property type="project" value="UniProtKB-UniRule"/>
</dbReference>
<reference evidence="10" key="2">
    <citation type="submission" date="2016-04" db="EMBL/GenBank/DDBJ databases">
        <title>First Complete Genome Sequence of a Subdivision 6 Acidobacterium.</title>
        <authorList>
            <person name="Huang S."/>
            <person name="Vieira S."/>
            <person name="Bunk B."/>
            <person name="Riedel T."/>
            <person name="Sproeer C."/>
            <person name="Overmann J."/>
        </authorList>
    </citation>
    <scope>NUCLEOTIDE SEQUENCE [LARGE SCALE GENOMIC DNA]</scope>
    <source>
        <strain evidence="10">DSM 100886 HEG_-6_39</strain>
    </source>
</reference>
<dbReference type="CDD" id="cd14014">
    <property type="entry name" value="STKc_PknB_like"/>
    <property type="match status" value="1"/>
</dbReference>
<dbReference type="InterPro" id="IPR017441">
    <property type="entry name" value="Protein_kinase_ATP_BS"/>
</dbReference>
<dbReference type="Gene3D" id="3.30.200.20">
    <property type="entry name" value="Phosphorylase Kinase, domain 1"/>
    <property type="match status" value="1"/>
</dbReference>
<dbReference type="SUPFAM" id="SSF69304">
    <property type="entry name" value="Tricorn protease N-terminal domain"/>
    <property type="match status" value="1"/>
</dbReference>
<evidence type="ECO:0000256" key="3">
    <source>
        <dbReference type="ARBA" id="ARBA00022679"/>
    </source>
</evidence>
<dbReference type="PROSITE" id="PS00108">
    <property type="entry name" value="PROTEIN_KINASE_ST"/>
    <property type="match status" value="1"/>
</dbReference>
<evidence type="ECO:0000313" key="9">
    <source>
        <dbReference type="EMBL" id="AMY09510.1"/>
    </source>
</evidence>
<evidence type="ECO:0000313" key="10">
    <source>
        <dbReference type="Proteomes" id="UP000076079"/>
    </source>
</evidence>
<dbReference type="SUPFAM" id="SSF82171">
    <property type="entry name" value="DPP6 N-terminal domain-like"/>
    <property type="match status" value="1"/>
</dbReference>
<accession>A0A143PMX3</accession>
<dbReference type="PANTHER" id="PTHR43289:SF6">
    <property type="entry name" value="SERINE_THREONINE-PROTEIN KINASE NEKL-3"/>
    <property type="match status" value="1"/>
</dbReference>
<evidence type="ECO:0000256" key="7">
    <source>
        <dbReference type="PROSITE-ProRule" id="PRU10141"/>
    </source>
</evidence>
<feature type="binding site" evidence="7">
    <location>
        <position position="110"/>
    </location>
    <ligand>
        <name>ATP</name>
        <dbReference type="ChEBI" id="CHEBI:30616"/>
    </ligand>
</feature>
<dbReference type="InterPro" id="IPR011042">
    <property type="entry name" value="6-blade_b-propeller_TolB-like"/>
</dbReference>
<feature type="domain" description="Protein kinase" evidence="8">
    <location>
        <begin position="81"/>
        <end position="348"/>
    </location>
</feature>
<dbReference type="GO" id="GO:0004674">
    <property type="term" value="F:protein serine/threonine kinase activity"/>
    <property type="evidence" value="ECO:0007669"/>
    <property type="project" value="UniProtKB-KW"/>
</dbReference>
<keyword evidence="3 9" id="KW-0808">Transferase</keyword>
<evidence type="ECO:0000256" key="1">
    <source>
        <dbReference type="ARBA" id="ARBA00012513"/>
    </source>
</evidence>
<dbReference type="RefSeq" id="WP_110171255.1">
    <property type="nucleotide sequence ID" value="NZ_CP015136.1"/>
</dbReference>
<name>A0A143PMX3_LUTPR</name>
<dbReference type="PANTHER" id="PTHR43289">
    <property type="entry name" value="MITOGEN-ACTIVATED PROTEIN KINASE KINASE KINASE 20-RELATED"/>
    <property type="match status" value="1"/>
</dbReference>